<evidence type="ECO:0000313" key="3">
    <source>
        <dbReference type="Proteomes" id="UP001597264"/>
    </source>
</evidence>
<dbReference type="Proteomes" id="UP001597264">
    <property type="component" value="Unassembled WGS sequence"/>
</dbReference>
<organism evidence="2 3">
    <name type="scientific">Microbulbifer celer</name>
    <dbReference type="NCBI Taxonomy" id="435905"/>
    <lineage>
        <taxon>Bacteria</taxon>
        <taxon>Pseudomonadati</taxon>
        <taxon>Pseudomonadota</taxon>
        <taxon>Gammaproteobacteria</taxon>
        <taxon>Cellvibrionales</taxon>
        <taxon>Microbulbiferaceae</taxon>
        <taxon>Microbulbifer</taxon>
    </lineage>
</organism>
<keyword evidence="1" id="KW-0812">Transmembrane</keyword>
<feature type="transmembrane region" description="Helical" evidence="1">
    <location>
        <begin position="92"/>
        <end position="111"/>
    </location>
</feature>
<sequence>MELIQRYVDNVKNYLHSLPAAKREDIGNELLADLQDARDELEQTLGHAPNESEVAALLKRRGHPMQVAAGYHPRRTLVSDALFPLYVQVLKWVLLVIAVVNGAVAVLGLVNHPDPQFIAAAIGWLTGTFNGGIHGFAWVTLGFYLAGEGMSFGDVFGKWDPRRLPGITDSGQRIGAFDSLVELVVTLLALAWLNDAFPAVTQSDAGNGFSLVLSTYLQAMLPWLNLALAASVLMALDKLFFPYWTRSKLIVDGLINAIWLLLCAWLFTLPASLGIHWGDAGVYWEMSTGHWRGVIAIIFLITAWDLIRNLQRLWTSRTRRLVNA</sequence>
<feature type="transmembrane region" description="Helical" evidence="1">
    <location>
        <begin position="213"/>
        <end position="236"/>
    </location>
</feature>
<evidence type="ECO:0000256" key="1">
    <source>
        <dbReference type="SAM" id="Phobius"/>
    </source>
</evidence>
<dbReference type="EMBL" id="JBHTLR010000008">
    <property type="protein sequence ID" value="MFD1216750.1"/>
    <property type="molecule type" value="Genomic_DNA"/>
</dbReference>
<evidence type="ECO:0000313" key="2">
    <source>
        <dbReference type="EMBL" id="MFD1216750.1"/>
    </source>
</evidence>
<dbReference type="RefSeq" id="WP_230436851.1">
    <property type="nucleotide sequence ID" value="NZ_CP087715.1"/>
</dbReference>
<protein>
    <recommendedName>
        <fullName evidence="4">Integral membrane protein</fullName>
    </recommendedName>
</protein>
<keyword evidence="1" id="KW-1133">Transmembrane helix</keyword>
<reference evidence="3" key="1">
    <citation type="journal article" date="2019" name="Int. J. Syst. Evol. Microbiol.">
        <title>The Global Catalogue of Microorganisms (GCM) 10K type strain sequencing project: providing services to taxonomists for standard genome sequencing and annotation.</title>
        <authorList>
            <consortium name="The Broad Institute Genomics Platform"/>
            <consortium name="The Broad Institute Genome Sequencing Center for Infectious Disease"/>
            <person name="Wu L."/>
            <person name="Ma J."/>
        </authorList>
    </citation>
    <scope>NUCLEOTIDE SEQUENCE [LARGE SCALE GENOMIC DNA]</scope>
    <source>
        <strain evidence="3">CCUG 54356</strain>
    </source>
</reference>
<evidence type="ECO:0008006" key="4">
    <source>
        <dbReference type="Google" id="ProtNLM"/>
    </source>
</evidence>
<name>A0ABW3UAD1_9GAMM</name>
<keyword evidence="1" id="KW-0472">Membrane</keyword>
<comment type="caution">
    <text evidence="2">The sequence shown here is derived from an EMBL/GenBank/DDBJ whole genome shotgun (WGS) entry which is preliminary data.</text>
</comment>
<keyword evidence="3" id="KW-1185">Reference proteome</keyword>
<accession>A0ABW3UAD1</accession>
<gene>
    <name evidence="2" type="ORF">ACFQ2X_09080</name>
</gene>
<feature type="transmembrane region" description="Helical" evidence="1">
    <location>
        <begin position="289"/>
        <end position="307"/>
    </location>
</feature>
<feature type="transmembrane region" description="Helical" evidence="1">
    <location>
        <begin position="257"/>
        <end position="277"/>
    </location>
</feature>
<proteinExistence type="predicted"/>